<evidence type="ECO:0000256" key="3">
    <source>
        <dbReference type="SAM" id="SignalP"/>
    </source>
</evidence>
<protein>
    <submittedName>
        <fullName evidence="4">Uncharacterized protein</fullName>
    </submittedName>
</protein>
<keyword evidence="5" id="KW-1185">Reference proteome</keyword>
<keyword evidence="2" id="KW-0812">Transmembrane</keyword>
<keyword evidence="2" id="KW-1133">Transmembrane helix</keyword>
<evidence type="ECO:0000256" key="1">
    <source>
        <dbReference type="SAM" id="MobiDB-lite"/>
    </source>
</evidence>
<dbReference type="Pfam" id="PF14610">
    <property type="entry name" value="Psg1"/>
    <property type="match status" value="1"/>
</dbReference>
<name>A0ABR1EYU8_9ASCO</name>
<organism evidence="4 5">
    <name type="scientific">Myxozyma melibiosi</name>
    <dbReference type="NCBI Taxonomy" id="54550"/>
    <lineage>
        <taxon>Eukaryota</taxon>
        <taxon>Fungi</taxon>
        <taxon>Dikarya</taxon>
        <taxon>Ascomycota</taxon>
        <taxon>Saccharomycotina</taxon>
        <taxon>Lipomycetes</taxon>
        <taxon>Lipomycetales</taxon>
        <taxon>Lipomycetaceae</taxon>
        <taxon>Myxozyma</taxon>
    </lineage>
</organism>
<keyword evidence="2" id="KW-0472">Membrane</keyword>
<dbReference type="GeneID" id="90034831"/>
<feature type="signal peptide" evidence="3">
    <location>
        <begin position="1"/>
        <end position="18"/>
    </location>
</feature>
<dbReference type="InterPro" id="IPR028000">
    <property type="entry name" value="Pma1"/>
</dbReference>
<feature type="region of interest" description="Disordered" evidence="1">
    <location>
        <begin position="347"/>
        <end position="373"/>
    </location>
</feature>
<feature type="chain" id="PRO_5047010584" evidence="3">
    <location>
        <begin position="19"/>
        <end position="373"/>
    </location>
</feature>
<reference evidence="4 5" key="1">
    <citation type="submission" date="2024-03" db="EMBL/GenBank/DDBJ databases">
        <title>Genome-scale model development and genomic sequencing of the oleaginous clade Lipomyces.</title>
        <authorList>
            <consortium name="Lawrence Berkeley National Laboratory"/>
            <person name="Czajka J.J."/>
            <person name="Han Y."/>
            <person name="Kim J."/>
            <person name="Mondo S.J."/>
            <person name="Hofstad B.A."/>
            <person name="Robles A."/>
            <person name="Haridas S."/>
            <person name="Riley R."/>
            <person name="LaButti K."/>
            <person name="Pangilinan J."/>
            <person name="Andreopoulos W."/>
            <person name="Lipzen A."/>
            <person name="Yan J."/>
            <person name="Wang M."/>
            <person name="Ng V."/>
            <person name="Grigoriev I.V."/>
            <person name="Spatafora J.W."/>
            <person name="Magnuson J.K."/>
            <person name="Baker S.E."/>
            <person name="Pomraning K.R."/>
        </authorList>
    </citation>
    <scope>NUCLEOTIDE SEQUENCE [LARGE SCALE GENOMIC DNA]</scope>
    <source>
        <strain evidence="4 5">Phaff 52-87</strain>
    </source>
</reference>
<accession>A0ABR1EYU8</accession>
<gene>
    <name evidence="4" type="ORF">BZA70DRAFT_100824</name>
</gene>
<dbReference type="EMBL" id="JBBJBU010000016">
    <property type="protein sequence ID" value="KAK7202682.1"/>
    <property type="molecule type" value="Genomic_DNA"/>
</dbReference>
<evidence type="ECO:0000313" key="4">
    <source>
        <dbReference type="EMBL" id="KAK7202682.1"/>
    </source>
</evidence>
<sequence>MLLYSVLYLLSAAALVAAEAKTPGIFPLRPWTRTAPDAHTEVVTPLLVEGVTISPRPPAVTPTIALPWVSLKPNGAPVTIKPKVKKEGYVEKPSPSYGTWFPEETAVVDADAIASGAGDDDAADTAAAKSKDKKQKQVVMGGRYFKGEFDRLNPVIRCTPERYVMNGDYAPFCTPALDAELMSGHSYFVTWYSHYFNATKVRLNLLDYDTLSIASPEKFGAAEEEETLKEYAFFTTEWIDNELGYYFLEIDPKWIGKPFSKSVYVHIESPDQAGEDIDIQHVPIIKLLKGPKVIHSSKERYEKATWEVILAVPLCVLGFILFLVAFHFCTARARRIGKFTIGGHRNDRRRTRRRDRNNYEKLEEGNTSSVTVG</sequence>
<evidence type="ECO:0000256" key="2">
    <source>
        <dbReference type="SAM" id="Phobius"/>
    </source>
</evidence>
<dbReference type="RefSeq" id="XP_064765715.1">
    <property type="nucleotide sequence ID" value="XM_064909319.1"/>
</dbReference>
<keyword evidence="3" id="KW-0732">Signal</keyword>
<dbReference type="Proteomes" id="UP001498771">
    <property type="component" value="Unassembled WGS sequence"/>
</dbReference>
<proteinExistence type="predicted"/>
<comment type="caution">
    <text evidence="4">The sequence shown here is derived from an EMBL/GenBank/DDBJ whole genome shotgun (WGS) entry which is preliminary data.</text>
</comment>
<evidence type="ECO:0000313" key="5">
    <source>
        <dbReference type="Proteomes" id="UP001498771"/>
    </source>
</evidence>
<feature type="transmembrane region" description="Helical" evidence="2">
    <location>
        <begin position="308"/>
        <end position="329"/>
    </location>
</feature>